<sequence>MTPASATLLLPAARRLGAQALSAPVATALGRADVAQGLDAGRRAQLLRYLRLVPNHWPVAALTRQFDAGDAAGSTWLRADPCRVQPDINGARLLGVGAALGVEAADVAQLLPALRPLFGDAGFPIDAPTPSRWYLRLPPGSRLPGFSEPDEALGADLFEHLAEGPEGRRWRSLLSEAQVVLHNHPWNARREAEGKPPINSLWFWGGGVLPDHVLSAHAAFHSDEELGTAFAAAAGIHRPLPARFAPPDADAVFDLVAARDCAALERDWLQPALASVRIGGIGTLRLDTADGVVFTIARSQRWRFWRRPRPGFGAG</sequence>
<evidence type="ECO:0000313" key="1">
    <source>
        <dbReference type="EMBL" id="TYT23773.1"/>
    </source>
</evidence>
<dbReference type="InterPro" id="IPR016631">
    <property type="entry name" value="Regulatory_RpfE"/>
</dbReference>
<dbReference type="EMBL" id="VTFT01000002">
    <property type="protein sequence ID" value="TYT23773.1"/>
    <property type="molecule type" value="Genomic_DNA"/>
</dbReference>
<evidence type="ECO:0000313" key="2">
    <source>
        <dbReference type="Proteomes" id="UP000324973"/>
    </source>
</evidence>
<dbReference type="RefSeq" id="WP_149104469.1">
    <property type="nucleotide sequence ID" value="NZ_VTFT01000002.1"/>
</dbReference>
<reference evidence="1 2" key="1">
    <citation type="submission" date="2019-08" db="EMBL/GenBank/DDBJ databases">
        <title>Luteimonas viscosus sp. nov., isolated from soil of a sunflower field.</title>
        <authorList>
            <person name="Jianli Z."/>
            <person name="Ying Z."/>
        </authorList>
    </citation>
    <scope>NUCLEOTIDE SEQUENCE [LARGE SCALE GENOMIC DNA]</scope>
    <source>
        <strain evidence="1 2">XBU10</strain>
    </source>
</reference>
<accession>A0A5D4XIM6</accession>
<organism evidence="1 2">
    <name type="scientific">Luteimonas viscosa</name>
    <dbReference type="NCBI Taxonomy" id="1132694"/>
    <lineage>
        <taxon>Bacteria</taxon>
        <taxon>Pseudomonadati</taxon>
        <taxon>Pseudomonadota</taxon>
        <taxon>Gammaproteobacteria</taxon>
        <taxon>Lysobacterales</taxon>
        <taxon>Lysobacteraceae</taxon>
        <taxon>Luteimonas</taxon>
    </lineage>
</organism>
<name>A0A5D4XIM6_9GAMM</name>
<dbReference type="PIRSF" id="PIRSF015283">
    <property type="entry name" value="Regulatory_RpfE"/>
    <property type="match status" value="1"/>
</dbReference>
<dbReference type="Proteomes" id="UP000324973">
    <property type="component" value="Unassembled WGS sequence"/>
</dbReference>
<comment type="caution">
    <text evidence="1">The sequence shown here is derived from an EMBL/GenBank/DDBJ whole genome shotgun (WGS) entry which is preliminary data.</text>
</comment>
<dbReference type="AlphaFoldDB" id="A0A5D4XIM6"/>
<proteinExistence type="predicted"/>
<dbReference type="OrthoDB" id="5295974at2"/>
<keyword evidence="2" id="KW-1185">Reference proteome</keyword>
<protein>
    <submittedName>
        <fullName evidence="1">Phosphoglycerate mutase</fullName>
    </submittedName>
</protein>
<gene>
    <name evidence="1" type="ORF">FZO89_16255</name>
</gene>